<keyword evidence="2" id="KW-1185">Reference proteome</keyword>
<protein>
    <submittedName>
        <fullName evidence="1">Uncharacterized protein</fullName>
    </submittedName>
</protein>
<dbReference type="AlphaFoldDB" id="A0A916YI92"/>
<comment type="caution">
    <text evidence="1">The sequence shown here is derived from an EMBL/GenBank/DDBJ whole genome shotgun (WGS) entry which is preliminary data.</text>
</comment>
<evidence type="ECO:0000313" key="2">
    <source>
        <dbReference type="Proteomes" id="UP000609064"/>
    </source>
</evidence>
<name>A0A916YI92_9BACT</name>
<accession>A0A916YI92</accession>
<organism evidence="1 2">
    <name type="scientific">Emticicia aquatilis</name>
    <dbReference type="NCBI Taxonomy" id="1537369"/>
    <lineage>
        <taxon>Bacteria</taxon>
        <taxon>Pseudomonadati</taxon>
        <taxon>Bacteroidota</taxon>
        <taxon>Cytophagia</taxon>
        <taxon>Cytophagales</taxon>
        <taxon>Leadbetterellaceae</taxon>
        <taxon>Emticicia</taxon>
    </lineage>
</organism>
<dbReference type="EMBL" id="BMKK01000001">
    <property type="protein sequence ID" value="GGD45880.1"/>
    <property type="molecule type" value="Genomic_DNA"/>
</dbReference>
<reference evidence="1" key="1">
    <citation type="journal article" date="2014" name="Int. J. Syst. Evol. Microbiol.">
        <title>Complete genome sequence of Corynebacterium casei LMG S-19264T (=DSM 44701T), isolated from a smear-ripened cheese.</title>
        <authorList>
            <consortium name="US DOE Joint Genome Institute (JGI-PGF)"/>
            <person name="Walter F."/>
            <person name="Albersmeier A."/>
            <person name="Kalinowski J."/>
            <person name="Ruckert C."/>
        </authorList>
    </citation>
    <scope>NUCLEOTIDE SEQUENCE</scope>
    <source>
        <strain evidence="1">CGMCC 1.15958</strain>
    </source>
</reference>
<dbReference type="Proteomes" id="UP000609064">
    <property type="component" value="Unassembled WGS sequence"/>
</dbReference>
<gene>
    <name evidence="1" type="ORF">GCM10011514_07330</name>
</gene>
<proteinExistence type="predicted"/>
<sequence>MYKFLTKKGLVFKTEYSPKEISKFYHFDAFDSKANRFVILTKDVDFKTFEYID</sequence>
<evidence type="ECO:0000313" key="1">
    <source>
        <dbReference type="EMBL" id="GGD45880.1"/>
    </source>
</evidence>
<reference evidence="1" key="2">
    <citation type="submission" date="2020-09" db="EMBL/GenBank/DDBJ databases">
        <authorList>
            <person name="Sun Q."/>
            <person name="Zhou Y."/>
        </authorList>
    </citation>
    <scope>NUCLEOTIDE SEQUENCE</scope>
    <source>
        <strain evidence="1">CGMCC 1.15958</strain>
    </source>
</reference>